<protein>
    <submittedName>
        <fullName evidence="2">Uncharacterized protein</fullName>
    </submittedName>
</protein>
<evidence type="ECO:0000313" key="2">
    <source>
        <dbReference type="EMBL" id="KAJ0404191.1"/>
    </source>
</evidence>
<proteinExistence type="predicted"/>
<dbReference type="Proteomes" id="UP001209570">
    <property type="component" value="Unassembled WGS sequence"/>
</dbReference>
<feature type="region of interest" description="Disordered" evidence="1">
    <location>
        <begin position="120"/>
        <end position="164"/>
    </location>
</feature>
<feature type="region of interest" description="Disordered" evidence="1">
    <location>
        <begin position="69"/>
        <end position="96"/>
    </location>
</feature>
<gene>
    <name evidence="2" type="ORF">P43SY_002034</name>
</gene>
<dbReference type="AlphaFoldDB" id="A0AAD5M4M7"/>
<evidence type="ECO:0000256" key="1">
    <source>
        <dbReference type="SAM" id="MobiDB-lite"/>
    </source>
</evidence>
<comment type="caution">
    <text evidence="2">The sequence shown here is derived from an EMBL/GenBank/DDBJ whole genome shotgun (WGS) entry which is preliminary data.</text>
</comment>
<dbReference type="EMBL" id="JAKCXM010000067">
    <property type="protein sequence ID" value="KAJ0404191.1"/>
    <property type="molecule type" value="Genomic_DNA"/>
</dbReference>
<evidence type="ECO:0000313" key="3">
    <source>
        <dbReference type="Proteomes" id="UP001209570"/>
    </source>
</evidence>
<feature type="region of interest" description="Disordered" evidence="1">
    <location>
        <begin position="1"/>
        <end position="24"/>
    </location>
</feature>
<accession>A0AAD5M4M7</accession>
<reference evidence="2" key="1">
    <citation type="submission" date="2021-12" db="EMBL/GenBank/DDBJ databases">
        <title>Prjna785345.</title>
        <authorList>
            <person name="Rujirawat T."/>
            <person name="Krajaejun T."/>
        </authorList>
    </citation>
    <scope>NUCLEOTIDE SEQUENCE</scope>
    <source>
        <strain evidence="2">Pi057C3</strain>
    </source>
</reference>
<sequence>MMTENALDENAALGAGGPRDSFTSSTHEISLAHIWMDDDGDSADKPPSAAAMSTPLMRGLLEDSLQQLFPAGTGMPSADGSPLAPTARNTCDGDASAPLEFEDEEMHALLPMLSDTSFDYDCQDDSVIPPQNVVNESSEGDADASPKAKSSEKDSSAISRLRKRITPMLVQTDECNL</sequence>
<feature type="compositionally biased region" description="Basic and acidic residues" evidence="1">
    <location>
        <begin position="144"/>
        <end position="155"/>
    </location>
</feature>
<name>A0AAD5M4M7_PYTIN</name>
<keyword evidence="3" id="KW-1185">Reference proteome</keyword>
<organism evidence="2 3">
    <name type="scientific">Pythium insidiosum</name>
    <name type="common">Pythiosis disease agent</name>
    <dbReference type="NCBI Taxonomy" id="114742"/>
    <lineage>
        <taxon>Eukaryota</taxon>
        <taxon>Sar</taxon>
        <taxon>Stramenopiles</taxon>
        <taxon>Oomycota</taxon>
        <taxon>Peronosporomycetes</taxon>
        <taxon>Pythiales</taxon>
        <taxon>Pythiaceae</taxon>
        <taxon>Pythium</taxon>
    </lineage>
</organism>